<protein>
    <submittedName>
        <fullName evidence="2">Uncharacterized protein</fullName>
    </submittedName>
</protein>
<proteinExistence type="predicted"/>
<accession>A0A8S5SHC7</accession>
<evidence type="ECO:0000256" key="1">
    <source>
        <dbReference type="SAM" id="Phobius"/>
    </source>
</evidence>
<reference evidence="2" key="1">
    <citation type="journal article" date="2021" name="Proc. Natl. Acad. Sci. U.S.A.">
        <title>A Catalog of Tens of Thousands of Viruses from Human Metagenomes Reveals Hidden Associations with Chronic Diseases.</title>
        <authorList>
            <person name="Tisza M.J."/>
            <person name="Buck C.B."/>
        </authorList>
    </citation>
    <scope>NUCLEOTIDE SEQUENCE</scope>
    <source>
        <strain evidence="2">CtBCr48</strain>
    </source>
</reference>
<dbReference type="EMBL" id="BK032595">
    <property type="protein sequence ID" value="DAF50328.1"/>
    <property type="molecule type" value="Genomic_DNA"/>
</dbReference>
<keyword evidence="1" id="KW-0472">Membrane</keyword>
<evidence type="ECO:0000313" key="2">
    <source>
        <dbReference type="EMBL" id="DAF50328.1"/>
    </source>
</evidence>
<sequence>MNLRDLTLFILNLFCIGINWECYKQFGGRYRLVLMSILVACCVWDIMEVVIK</sequence>
<name>A0A8S5SHC7_9CAUD</name>
<keyword evidence="1" id="KW-0812">Transmembrane</keyword>
<feature type="transmembrane region" description="Helical" evidence="1">
    <location>
        <begin position="30"/>
        <end position="51"/>
    </location>
</feature>
<organism evidence="2">
    <name type="scientific">Siphoviridae sp. ctBCr48</name>
    <dbReference type="NCBI Taxonomy" id="2827802"/>
    <lineage>
        <taxon>Viruses</taxon>
        <taxon>Duplodnaviria</taxon>
        <taxon>Heunggongvirae</taxon>
        <taxon>Uroviricota</taxon>
        <taxon>Caudoviricetes</taxon>
    </lineage>
</organism>
<keyword evidence="1" id="KW-1133">Transmembrane helix</keyword>